<dbReference type="EMBL" id="ANNX02000051">
    <property type="protein sequence ID" value="KYC35783.1"/>
    <property type="molecule type" value="Genomic_DNA"/>
</dbReference>
<dbReference type="Proteomes" id="UP000076925">
    <property type="component" value="Unassembled WGS sequence"/>
</dbReference>
<comment type="caution">
    <text evidence="1">The sequence shown here is derived from an EMBL/GenBank/DDBJ whole genome shotgun (WGS) entry which is preliminary data.</text>
</comment>
<gene>
    <name evidence="1" type="ORF">WA1_07930</name>
</gene>
<sequence>MADFNTTVVCPVYYQIIQRRGNGWAFKHGEPFLNLFNAPNLSPEDEFAAFDTSMKKVAIALFRINGGKQGYYIANILDKKYYYCGATWEDVQIKLRELGIGRDDPIQDKD</sequence>
<proteinExistence type="predicted"/>
<dbReference type="OrthoDB" id="573986at2"/>
<name>A0A139WTP6_9CYAN</name>
<accession>A0A139WTP6</accession>
<protein>
    <submittedName>
        <fullName evidence="1">Uncharacterized protein</fullName>
    </submittedName>
</protein>
<evidence type="ECO:0000313" key="2">
    <source>
        <dbReference type="Proteomes" id="UP000076925"/>
    </source>
</evidence>
<evidence type="ECO:0000313" key="1">
    <source>
        <dbReference type="EMBL" id="KYC35783.1"/>
    </source>
</evidence>
<dbReference type="RefSeq" id="WP_026135281.1">
    <property type="nucleotide sequence ID" value="NZ_KQ976354.1"/>
</dbReference>
<organism evidence="1 2">
    <name type="scientific">Scytonema hofmannii PCC 7110</name>
    <dbReference type="NCBI Taxonomy" id="128403"/>
    <lineage>
        <taxon>Bacteria</taxon>
        <taxon>Bacillati</taxon>
        <taxon>Cyanobacteriota</taxon>
        <taxon>Cyanophyceae</taxon>
        <taxon>Nostocales</taxon>
        <taxon>Scytonemataceae</taxon>
        <taxon>Scytonema</taxon>
    </lineage>
</organism>
<reference evidence="1 2" key="1">
    <citation type="journal article" date="2013" name="Genome Biol. Evol.">
        <title>Genomes of Stigonematalean cyanobacteria (subsection V) and the evolution of oxygenic photosynthesis from prokaryotes to plastids.</title>
        <authorList>
            <person name="Dagan T."/>
            <person name="Roettger M."/>
            <person name="Stucken K."/>
            <person name="Landan G."/>
            <person name="Koch R."/>
            <person name="Major P."/>
            <person name="Gould S.B."/>
            <person name="Goremykin V.V."/>
            <person name="Rippka R."/>
            <person name="Tandeau de Marsac N."/>
            <person name="Gugger M."/>
            <person name="Lockhart P.J."/>
            <person name="Allen J.F."/>
            <person name="Brune I."/>
            <person name="Maus I."/>
            <person name="Puhler A."/>
            <person name="Martin W.F."/>
        </authorList>
    </citation>
    <scope>NUCLEOTIDE SEQUENCE [LARGE SCALE GENOMIC DNA]</scope>
    <source>
        <strain evidence="1 2">PCC 7110</strain>
    </source>
</reference>
<keyword evidence="2" id="KW-1185">Reference proteome</keyword>
<dbReference type="AlphaFoldDB" id="A0A139WTP6"/>